<name>A0A1S7DTU6_RIEAN</name>
<proteinExistence type="predicted"/>
<dbReference type="PRINTS" id="PR00034">
    <property type="entry name" value="HTHCRP"/>
</dbReference>
<dbReference type="SMART" id="SM00419">
    <property type="entry name" value="HTH_CRP"/>
    <property type="match status" value="1"/>
</dbReference>
<dbReference type="PROSITE" id="PS51063">
    <property type="entry name" value="HTH_CRP_2"/>
    <property type="match status" value="1"/>
</dbReference>
<dbReference type="Pfam" id="PF13545">
    <property type="entry name" value="HTH_Crp_2"/>
    <property type="match status" value="1"/>
</dbReference>
<feature type="domain" description="HTH crp-type" evidence="5">
    <location>
        <begin position="134"/>
        <end position="197"/>
    </location>
</feature>
<dbReference type="RefSeq" id="WP_079207710.1">
    <property type="nucleotide sequence ID" value="NZ_CP011859.1"/>
</dbReference>
<keyword evidence="3" id="KW-0804">Transcription</keyword>
<dbReference type="Pfam" id="PF00027">
    <property type="entry name" value="cNMP_binding"/>
    <property type="match status" value="1"/>
</dbReference>
<accession>A0A1S7DTU6</accession>
<reference evidence="6 7" key="1">
    <citation type="submission" date="2015-06" db="EMBL/GenBank/DDBJ databases">
        <title>R. anatipestifer strain HXb2 is the most virulent strain so far, and the genome sequence would help us uncover the pathogenesis.</title>
        <authorList>
            <person name="Hu Q."/>
            <person name="Qi J."/>
            <person name="Bo H."/>
            <person name="Liu G."/>
            <person name="Tao M."/>
            <person name="Ding Y."/>
            <person name="Xue Y."/>
        </authorList>
    </citation>
    <scope>NUCLEOTIDE SEQUENCE [LARGE SCALE GENOMIC DNA]</scope>
    <source>
        <strain evidence="6 7">HXb2</strain>
    </source>
</reference>
<gene>
    <name evidence="6" type="primary">crp</name>
    <name evidence="6" type="ORF">AB406_1586</name>
</gene>
<feature type="domain" description="Cyclic nucleotide-binding" evidence="4">
    <location>
        <begin position="18"/>
        <end position="103"/>
    </location>
</feature>
<dbReference type="InterPro" id="IPR036390">
    <property type="entry name" value="WH_DNA-bd_sf"/>
</dbReference>
<evidence type="ECO:0000313" key="6">
    <source>
        <dbReference type="EMBL" id="AQY22530.1"/>
    </source>
</evidence>
<dbReference type="CDD" id="cd00038">
    <property type="entry name" value="CAP_ED"/>
    <property type="match status" value="1"/>
</dbReference>
<keyword evidence="1" id="KW-0805">Transcription regulation</keyword>
<evidence type="ECO:0000259" key="4">
    <source>
        <dbReference type="PROSITE" id="PS50042"/>
    </source>
</evidence>
<dbReference type="SUPFAM" id="SSF51206">
    <property type="entry name" value="cAMP-binding domain-like"/>
    <property type="match status" value="1"/>
</dbReference>
<dbReference type="InterPro" id="IPR014710">
    <property type="entry name" value="RmlC-like_jellyroll"/>
</dbReference>
<dbReference type="GO" id="GO:0003677">
    <property type="term" value="F:DNA binding"/>
    <property type="evidence" value="ECO:0007669"/>
    <property type="project" value="UniProtKB-KW"/>
</dbReference>
<dbReference type="InterPro" id="IPR012318">
    <property type="entry name" value="HTH_CRP"/>
</dbReference>
<evidence type="ECO:0000313" key="7">
    <source>
        <dbReference type="Proteomes" id="UP000189883"/>
    </source>
</evidence>
<dbReference type="Proteomes" id="UP000189883">
    <property type="component" value="Chromosome"/>
</dbReference>
<dbReference type="SUPFAM" id="SSF46785">
    <property type="entry name" value="Winged helix' DNA-binding domain"/>
    <property type="match status" value="1"/>
</dbReference>
<dbReference type="Gene3D" id="2.60.120.10">
    <property type="entry name" value="Jelly Rolls"/>
    <property type="match status" value="1"/>
</dbReference>
<protein>
    <submittedName>
        <fullName evidence="6">cAMP-activated global transcriptional regulator CRP</fullName>
    </submittedName>
</protein>
<dbReference type="SMART" id="SM00100">
    <property type="entry name" value="cNMP"/>
    <property type="match status" value="1"/>
</dbReference>
<evidence type="ECO:0000259" key="5">
    <source>
        <dbReference type="PROSITE" id="PS51063"/>
    </source>
</evidence>
<dbReference type="InterPro" id="IPR018490">
    <property type="entry name" value="cNMP-bd_dom_sf"/>
</dbReference>
<keyword evidence="2" id="KW-0238">DNA-binding</keyword>
<dbReference type="AlphaFoldDB" id="A0A1S7DTU6"/>
<evidence type="ECO:0000256" key="2">
    <source>
        <dbReference type="ARBA" id="ARBA00023125"/>
    </source>
</evidence>
<evidence type="ECO:0000256" key="1">
    <source>
        <dbReference type="ARBA" id="ARBA00023015"/>
    </source>
</evidence>
<dbReference type="PROSITE" id="PS50042">
    <property type="entry name" value="CNMP_BINDING_3"/>
    <property type="match status" value="1"/>
</dbReference>
<dbReference type="GO" id="GO:0006355">
    <property type="term" value="P:regulation of DNA-templated transcription"/>
    <property type="evidence" value="ECO:0007669"/>
    <property type="project" value="InterPro"/>
</dbReference>
<sequence length="197" mass="23251">MSLEVDNYFIEKTNAVKKRYHKDDIIVEEGMISRFFYYLEQGDLCVYHFTEDGKEFLQHKVREHTFFGEPATLLEKPFPRTVKVTSEEALVIKIERAKFMEFLSSHLDWNIDFMKTIAAKALGRSDALKNIIFQNPEEKILNLLNKYKKGKEEEMLIKLTRNEMAQMLGLTVETVIRTIKKMEKKGILKILRGKVYY</sequence>
<dbReference type="InterPro" id="IPR000595">
    <property type="entry name" value="cNMP-bd_dom"/>
</dbReference>
<evidence type="ECO:0000256" key="3">
    <source>
        <dbReference type="ARBA" id="ARBA00023163"/>
    </source>
</evidence>
<organism evidence="6 7">
    <name type="scientific">Riemerella anatipestifer</name>
    <name type="common">Moraxella anatipestifer</name>
    <dbReference type="NCBI Taxonomy" id="34085"/>
    <lineage>
        <taxon>Bacteria</taxon>
        <taxon>Pseudomonadati</taxon>
        <taxon>Bacteroidota</taxon>
        <taxon>Flavobacteriia</taxon>
        <taxon>Flavobacteriales</taxon>
        <taxon>Weeksellaceae</taxon>
        <taxon>Riemerella</taxon>
    </lineage>
</organism>
<dbReference type="EMBL" id="CP011859">
    <property type="protein sequence ID" value="AQY22530.1"/>
    <property type="molecule type" value="Genomic_DNA"/>
</dbReference>